<comment type="caution">
    <text evidence="1">The sequence shown here is derived from an EMBL/GenBank/DDBJ whole genome shotgun (WGS) entry which is preliminary data.</text>
</comment>
<sequence length="143" mass="16353">MISGPRGWAVCHDTAREPRMFLGYLHSDDVRLLNHEFGLHRRNFLGHQLQFKDSIAGRALKQIMLHDPVRAALFRKADASLDNWAEQVASEKPACPTRLAIQRRELTRLGKRPREGVSSLRPSPYPLTVGYFSDSIKPFMDRS</sequence>
<organism evidence="1 2">
    <name type="scientific">Bradyrhizobium huanghuaihaiense</name>
    <dbReference type="NCBI Taxonomy" id="990078"/>
    <lineage>
        <taxon>Bacteria</taxon>
        <taxon>Pseudomonadati</taxon>
        <taxon>Pseudomonadota</taxon>
        <taxon>Alphaproteobacteria</taxon>
        <taxon>Hyphomicrobiales</taxon>
        <taxon>Nitrobacteraceae</taxon>
        <taxon>Bradyrhizobium</taxon>
    </lineage>
</organism>
<proteinExistence type="predicted"/>
<protein>
    <submittedName>
        <fullName evidence="1">Uncharacterized protein</fullName>
    </submittedName>
</protein>
<evidence type="ECO:0000313" key="1">
    <source>
        <dbReference type="EMBL" id="TWI54133.1"/>
    </source>
</evidence>
<accession>A0A562QBP8</accession>
<dbReference type="OrthoDB" id="8244506at2"/>
<name>A0A562QBP8_9BRAD</name>
<dbReference type="AlphaFoldDB" id="A0A562QBP8"/>
<keyword evidence="2" id="KW-1185">Reference proteome</keyword>
<evidence type="ECO:0000313" key="2">
    <source>
        <dbReference type="Proteomes" id="UP000316291"/>
    </source>
</evidence>
<gene>
    <name evidence="1" type="ORF">IQ16_08690</name>
</gene>
<dbReference type="Proteomes" id="UP000316291">
    <property type="component" value="Unassembled WGS sequence"/>
</dbReference>
<reference evidence="1 2" key="1">
    <citation type="journal article" date="2015" name="Stand. Genomic Sci.">
        <title>Genomic Encyclopedia of Bacterial and Archaeal Type Strains, Phase III: the genomes of soil and plant-associated and newly described type strains.</title>
        <authorList>
            <person name="Whitman W.B."/>
            <person name="Woyke T."/>
            <person name="Klenk H.P."/>
            <person name="Zhou Y."/>
            <person name="Lilburn T.G."/>
            <person name="Beck B.J."/>
            <person name="De Vos P."/>
            <person name="Vandamme P."/>
            <person name="Eisen J.A."/>
            <person name="Garrity G."/>
            <person name="Hugenholtz P."/>
            <person name="Kyrpides N.C."/>
        </authorList>
    </citation>
    <scope>NUCLEOTIDE SEQUENCE [LARGE SCALE GENOMIC DNA]</scope>
    <source>
        <strain evidence="1 2">CGMCC 1.10948</strain>
    </source>
</reference>
<dbReference type="EMBL" id="VLLA01000075">
    <property type="protein sequence ID" value="TWI54133.1"/>
    <property type="molecule type" value="Genomic_DNA"/>
</dbReference>